<proteinExistence type="predicted"/>
<protein>
    <submittedName>
        <fullName evidence="1">Uncharacterized protein</fullName>
    </submittedName>
</protein>
<accession>A0A284RED2</accession>
<dbReference type="OrthoDB" id="3042162at2759"/>
<keyword evidence="2" id="KW-1185">Reference proteome</keyword>
<name>A0A284RED2_ARMOS</name>
<evidence type="ECO:0000313" key="2">
    <source>
        <dbReference type="Proteomes" id="UP000219338"/>
    </source>
</evidence>
<organism evidence="1 2">
    <name type="scientific">Armillaria ostoyae</name>
    <name type="common">Armillaria root rot fungus</name>
    <dbReference type="NCBI Taxonomy" id="47428"/>
    <lineage>
        <taxon>Eukaryota</taxon>
        <taxon>Fungi</taxon>
        <taxon>Dikarya</taxon>
        <taxon>Basidiomycota</taxon>
        <taxon>Agaricomycotina</taxon>
        <taxon>Agaricomycetes</taxon>
        <taxon>Agaricomycetidae</taxon>
        <taxon>Agaricales</taxon>
        <taxon>Marasmiineae</taxon>
        <taxon>Physalacriaceae</taxon>
        <taxon>Armillaria</taxon>
    </lineage>
</organism>
<dbReference type="Proteomes" id="UP000219338">
    <property type="component" value="Unassembled WGS sequence"/>
</dbReference>
<dbReference type="EMBL" id="FUEG01000007">
    <property type="protein sequence ID" value="SJL07084.1"/>
    <property type="molecule type" value="Genomic_DNA"/>
</dbReference>
<dbReference type="AlphaFoldDB" id="A0A284RED2"/>
<gene>
    <name evidence="1" type="ORF">ARMOST_10427</name>
</gene>
<sequence length="153" mass="16177">MSSSGQAPASQSTDNDRCDWILHLIAVLFAKLDTVMHGIVPPGASLSIPSSPLPVPDDDEGEETPTFACLKCSFLNNPVIHSLNKYYVVTQGWAVGIPSILNGCIRSAAQRSLTDGVTGGHASKGSSKCEAVKTFNRALSQTQVKVVPKALKL</sequence>
<reference evidence="2" key="1">
    <citation type="journal article" date="2017" name="Nat. Ecol. Evol.">
        <title>Genome expansion and lineage-specific genetic innovations in the forest pathogenic fungi Armillaria.</title>
        <authorList>
            <person name="Sipos G."/>
            <person name="Prasanna A.N."/>
            <person name="Walter M.C."/>
            <person name="O'Connor E."/>
            <person name="Balint B."/>
            <person name="Krizsan K."/>
            <person name="Kiss B."/>
            <person name="Hess J."/>
            <person name="Varga T."/>
            <person name="Slot J."/>
            <person name="Riley R."/>
            <person name="Boka B."/>
            <person name="Rigling D."/>
            <person name="Barry K."/>
            <person name="Lee J."/>
            <person name="Mihaltcheva S."/>
            <person name="LaButti K."/>
            <person name="Lipzen A."/>
            <person name="Waldron R."/>
            <person name="Moloney N.M."/>
            <person name="Sperisen C."/>
            <person name="Kredics L."/>
            <person name="Vagvoelgyi C."/>
            <person name="Patrignani A."/>
            <person name="Fitzpatrick D."/>
            <person name="Nagy I."/>
            <person name="Doyle S."/>
            <person name="Anderson J.B."/>
            <person name="Grigoriev I.V."/>
            <person name="Gueldener U."/>
            <person name="Muensterkoetter M."/>
            <person name="Nagy L.G."/>
        </authorList>
    </citation>
    <scope>NUCLEOTIDE SEQUENCE [LARGE SCALE GENOMIC DNA]</scope>
    <source>
        <strain evidence="2">C18/9</strain>
    </source>
</reference>
<evidence type="ECO:0000313" key="1">
    <source>
        <dbReference type="EMBL" id="SJL07084.1"/>
    </source>
</evidence>